<evidence type="ECO:0000313" key="2">
    <source>
        <dbReference type="Proteomes" id="UP000192140"/>
    </source>
</evidence>
<sequence>MTIESGLRFAIISMSSDLIIILHRNPRITFSRMDLGLDCDKQGGLLVGFDDDGHFLASANRVDCLMSGSLFIVCLQERSMGNKKKWHPSCNRIVRLRN</sequence>
<evidence type="ECO:0000313" key="1">
    <source>
        <dbReference type="EMBL" id="CVI64328.1"/>
    </source>
</evidence>
<dbReference type="EMBL" id="FCNP01000051">
    <property type="protein sequence ID" value="CVI64328.1"/>
    <property type="molecule type" value="Genomic_DNA"/>
</dbReference>
<gene>
    <name evidence="1" type="ORF">AGR7A_pTi0064</name>
</gene>
<reference evidence="1" key="1">
    <citation type="submission" date="2016-01" db="EMBL/GenBank/DDBJ databases">
        <authorList>
            <person name="Regsiter A."/>
            <person name="william w."/>
        </authorList>
    </citation>
    <scope>NUCLEOTIDE SEQUENCE</scope>
    <source>
        <strain evidence="1">NCPPB 1641</strain>
    </source>
</reference>
<dbReference type="Proteomes" id="UP000192140">
    <property type="component" value="Unassembled WGS sequence"/>
</dbReference>
<accession>A0A1S7UD88</accession>
<dbReference type="AlphaFoldDB" id="A0A1S7UD88"/>
<name>A0A1S7UD88_9HYPH</name>
<protein>
    <submittedName>
        <fullName evidence="1">Uncharacterized protein</fullName>
    </submittedName>
</protein>
<comment type="caution">
    <text evidence="1">The sequence shown here is derived from an EMBL/GenBank/DDBJ whole genome shotgun (WGS) entry which is preliminary data.</text>
</comment>
<proteinExistence type="predicted"/>
<keyword evidence="2" id="KW-1185">Reference proteome</keyword>
<organism evidence="1 2">
    <name type="scientific">Agrobacterium deltaense NCPPB 1641</name>
    <dbReference type="NCBI Taxonomy" id="1183425"/>
    <lineage>
        <taxon>Bacteria</taxon>
        <taxon>Pseudomonadati</taxon>
        <taxon>Pseudomonadota</taxon>
        <taxon>Alphaproteobacteria</taxon>
        <taxon>Hyphomicrobiales</taxon>
        <taxon>Rhizobiaceae</taxon>
        <taxon>Rhizobium/Agrobacterium group</taxon>
        <taxon>Agrobacterium</taxon>
    </lineage>
</organism>